<evidence type="ECO:0000313" key="2">
    <source>
        <dbReference type="EMBL" id="KAF3560272.1"/>
    </source>
</evidence>
<feature type="compositionally biased region" description="Basic and acidic residues" evidence="1">
    <location>
        <begin position="52"/>
        <end position="68"/>
    </location>
</feature>
<dbReference type="Proteomes" id="UP000712600">
    <property type="component" value="Unassembled WGS sequence"/>
</dbReference>
<accession>A0A8S9R9F1</accession>
<dbReference type="AlphaFoldDB" id="A0A8S9R9F1"/>
<gene>
    <name evidence="2" type="ORF">F2Q69_00013041</name>
</gene>
<protein>
    <submittedName>
        <fullName evidence="2">Uncharacterized protein</fullName>
    </submittedName>
</protein>
<organism evidence="2 3">
    <name type="scientific">Brassica cretica</name>
    <name type="common">Mustard</name>
    <dbReference type="NCBI Taxonomy" id="69181"/>
    <lineage>
        <taxon>Eukaryota</taxon>
        <taxon>Viridiplantae</taxon>
        <taxon>Streptophyta</taxon>
        <taxon>Embryophyta</taxon>
        <taxon>Tracheophyta</taxon>
        <taxon>Spermatophyta</taxon>
        <taxon>Magnoliopsida</taxon>
        <taxon>eudicotyledons</taxon>
        <taxon>Gunneridae</taxon>
        <taxon>Pentapetalae</taxon>
        <taxon>rosids</taxon>
        <taxon>malvids</taxon>
        <taxon>Brassicales</taxon>
        <taxon>Brassicaceae</taxon>
        <taxon>Brassiceae</taxon>
        <taxon>Brassica</taxon>
    </lineage>
</organism>
<proteinExistence type="predicted"/>
<sequence length="160" mass="17469">MEVNKGKYNEDNVGEDNEDDVGEDNEEYDEDYDVGEDNEEDDEDCEFDYWDDFGRDCMTYDDKDDGRAPSKGGSGGPLGINMEQHSGSSGGRGEGFQNPASSGSDGSISNKQRRKRKILEGNVDEGNDYISTSRPVGFGYGAETYTFGGGDVVLVTPPKK</sequence>
<feature type="compositionally biased region" description="Basic and acidic residues" evidence="1">
    <location>
        <begin position="1"/>
        <end position="10"/>
    </location>
</feature>
<evidence type="ECO:0000313" key="3">
    <source>
        <dbReference type="Proteomes" id="UP000712600"/>
    </source>
</evidence>
<evidence type="ECO:0000256" key="1">
    <source>
        <dbReference type="SAM" id="MobiDB-lite"/>
    </source>
</evidence>
<feature type="compositionally biased region" description="Polar residues" evidence="1">
    <location>
        <begin position="98"/>
        <end position="110"/>
    </location>
</feature>
<feature type="compositionally biased region" description="Acidic residues" evidence="1">
    <location>
        <begin position="12"/>
        <end position="51"/>
    </location>
</feature>
<feature type="region of interest" description="Disordered" evidence="1">
    <location>
        <begin position="1"/>
        <end position="133"/>
    </location>
</feature>
<name>A0A8S9R9F1_BRACR</name>
<comment type="caution">
    <text evidence="2">The sequence shown here is derived from an EMBL/GenBank/DDBJ whole genome shotgun (WGS) entry which is preliminary data.</text>
</comment>
<reference evidence="2" key="1">
    <citation type="submission" date="2019-12" db="EMBL/GenBank/DDBJ databases">
        <title>Genome sequencing and annotation of Brassica cretica.</title>
        <authorList>
            <person name="Studholme D.J."/>
            <person name="Sarris P."/>
        </authorList>
    </citation>
    <scope>NUCLEOTIDE SEQUENCE</scope>
    <source>
        <strain evidence="2">PFS-109/04</strain>
        <tissue evidence="2">Leaf</tissue>
    </source>
</reference>
<dbReference type="EMBL" id="QGKX02000996">
    <property type="protein sequence ID" value="KAF3560272.1"/>
    <property type="molecule type" value="Genomic_DNA"/>
</dbReference>